<feature type="compositionally biased region" description="Polar residues" evidence="2">
    <location>
        <begin position="399"/>
        <end position="416"/>
    </location>
</feature>
<protein>
    <recommendedName>
        <fullName evidence="3">DUF2415 domain-containing protein</fullName>
    </recommendedName>
</protein>
<keyword evidence="5" id="KW-1185">Reference proteome</keyword>
<evidence type="ECO:0000313" key="4">
    <source>
        <dbReference type="EMBL" id="OJT12645.1"/>
    </source>
</evidence>
<feature type="region of interest" description="Disordered" evidence="2">
    <location>
        <begin position="500"/>
        <end position="622"/>
    </location>
</feature>
<dbReference type="PANTHER" id="PTHR43991:SF9">
    <property type="entry name" value="DUF2415 DOMAIN-CONTAINING PROTEIN"/>
    <property type="match status" value="1"/>
</dbReference>
<feature type="region of interest" description="Disordered" evidence="2">
    <location>
        <begin position="395"/>
        <end position="423"/>
    </location>
</feature>
<feature type="repeat" description="WD" evidence="1">
    <location>
        <begin position="269"/>
        <end position="301"/>
    </location>
</feature>
<dbReference type="InterPro" id="IPR001680">
    <property type="entry name" value="WD40_rpt"/>
</dbReference>
<dbReference type="OMA" id="TIGHVQL"/>
<dbReference type="EMBL" id="MNAD01000473">
    <property type="protein sequence ID" value="OJT12645.1"/>
    <property type="molecule type" value="Genomic_DNA"/>
</dbReference>
<dbReference type="Gene3D" id="2.130.10.10">
    <property type="entry name" value="YVTN repeat-like/Quinoprotein amine dehydrogenase"/>
    <property type="match status" value="1"/>
</dbReference>
<reference evidence="4 5" key="1">
    <citation type="submission" date="2016-10" db="EMBL/GenBank/DDBJ databases">
        <title>Genome sequence of the basidiomycete white-rot fungus Trametes pubescens.</title>
        <authorList>
            <person name="Makela M.R."/>
            <person name="Granchi Z."/>
            <person name="Peng M."/>
            <person name="De Vries R.P."/>
            <person name="Grigoriev I."/>
            <person name="Riley R."/>
            <person name="Hilden K."/>
        </authorList>
    </citation>
    <scope>NUCLEOTIDE SEQUENCE [LARGE SCALE GENOMIC DNA]</scope>
    <source>
        <strain evidence="4 5">FBCC735</strain>
    </source>
</reference>
<sequence length="660" mass="72263">MARGPSTLLSSTDPCTVAPTNATIGHVQLRDVLICPHDKGIVSYACGYSVVEHDILNPHSTPRRLVDLTFTPNTISALILPESNDTLLAAGGQEAELHLSYYQSSDSYSPSSSTRPGRSAPRGFGRRLWESKYLLEHASINNSVMLTSMSFSRSNESAVEPRILVSNNDRTVKFYDIALRNGKATDDYEPRLLDIGRLDLPVPVNHSSVSPDGRTLLCVGDSPDVYLHRITGGSRISFAPIATLSLSSYIQQSHSGAFAPVSSVPASFSTSFSADGSKFAVASQEGVVVVWDVRSTKPLKVFHTDKSRAPIPGRVATGAASGWLYDLPWDWSRGGQRAPGWGVRSVKFSPPGVGREVMTFSEHTSLLHVVDARTFETEEIVRMPNFDSPAYYPSVSARPRSTSPVSRALMRTSTPSEPLPSDPRRMVLFNALEDTFRIPTSDSSTTSGWRVQRRIRRLRSRDDLPTEDDQDSIVVIPPLGDRDVDSNVRRLLGRRHSSRTTLIDAEADPREPLDDGGDGAREGEEMDVDELESDCFSSRAPSRSGSPAPASQMSLQSSPRPLELLRSRPTLLARRESSGPYASGARWSPGSASGSRRHRRAPGQAREPGRGEESPDEELDLAGMCFDPSGTFIYGASVKGIAEWRVRGAEQRWWSEPEWA</sequence>
<organism evidence="4 5">
    <name type="scientific">Trametes pubescens</name>
    <name type="common">White-rot fungus</name>
    <dbReference type="NCBI Taxonomy" id="154538"/>
    <lineage>
        <taxon>Eukaryota</taxon>
        <taxon>Fungi</taxon>
        <taxon>Dikarya</taxon>
        <taxon>Basidiomycota</taxon>
        <taxon>Agaricomycotina</taxon>
        <taxon>Agaricomycetes</taxon>
        <taxon>Polyporales</taxon>
        <taxon>Polyporaceae</taxon>
        <taxon>Trametes</taxon>
    </lineage>
</organism>
<dbReference type="InterPro" id="IPR015943">
    <property type="entry name" value="WD40/YVTN_repeat-like_dom_sf"/>
</dbReference>
<dbReference type="STRING" id="154538.A0A1M2VYH8"/>
<gene>
    <name evidence="4" type="ORF">TRAPUB_10811</name>
</gene>
<feature type="compositionally biased region" description="Low complexity" evidence="2">
    <location>
        <begin position="537"/>
        <end position="551"/>
    </location>
</feature>
<evidence type="ECO:0000256" key="2">
    <source>
        <dbReference type="SAM" id="MobiDB-lite"/>
    </source>
</evidence>
<accession>A0A1M2VYH8</accession>
<feature type="domain" description="DUF2415" evidence="3">
    <location>
        <begin position="343"/>
        <end position="381"/>
    </location>
</feature>
<dbReference type="OrthoDB" id="64353at2759"/>
<dbReference type="SUPFAM" id="SSF50978">
    <property type="entry name" value="WD40 repeat-like"/>
    <property type="match status" value="1"/>
</dbReference>
<dbReference type="PROSITE" id="PS50082">
    <property type="entry name" value="WD_REPEATS_2"/>
    <property type="match status" value="1"/>
</dbReference>
<dbReference type="Proteomes" id="UP000184267">
    <property type="component" value="Unassembled WGS sequence"/>
</dbReference>
<dbReference type="PANTHER" id="PTHR43991">
    <property type="entry name" value="WD REPEAT PROTEIN (AFU_ORTHOLOGUE AFUA_8G05640)-RELATED"/>
    <property type="match status" value="1"/>
</dbReference>
<proteinExistence type="predicted"/>
<dbReference type="InterPro" id="IPR019417">
    <property type="entry name" value="DUF2415"/>
</dbReference>
<keyword evidence="1" id="KW-0853">WD repeat</keyword>
<comment type="caution">
    <text evidence="4">The sequence shown here is derived from an EMBL/GenBank/DDBJ whole genome shotgun (WGS) entry which is preliminary data.</text>
</comment>
<dbReference type="AlphaFoldDB" id="A0A1M2VYH8"/>
<evidence type="ECO:0000313" key="5">
    <source>
        <dbReference type="Proteomes" id="UP000184267"/>
    </source>
</evidence>
<dbReference type="InterPro" id="IPR036322">
    <property type="entry name" value="WD40_repeat_dom_sf"/>
</dbReference>
<name>A0A1M2VYH8_TRAPU</name>
<dbReference type="Pfam" id="PF10313">
    <property type="entry name" value="DUF2415"/>
    <property type="match status" value="1"/>
</dbReference>
<feature type="compositionally biased region" description="Acidic residues" evidence="2">
    <location>
        <begin position="524"/>
        <end position="533"/>
    </location>
</feature>
<feature type="compositionally biased region" description="Basic and acidic residues" evidence="2">
    <location>
        <begin position="507"/>
        <end position="523"/>
    </location>
</feature>
<evidence type="ECO:0000259" key="3">
    <source>
        <dbReference type="Pfam" id="PF10313"/>
    </source>
</evidence>
<evidence type="ECO:0000256" key="1">
    <source>
        <dbReference type="PROSITE-ProRule" id="PRU00221"/>
    </source>
</evidence>